<evidence type="ECO:0000256" key="5">
    <source>
        <dbReference type="ARBA" id="ARBA00022862"/>
    </source>
</evidence>
<feature type="active site" description="Cysteine sulfenic acid (-SOH) intermediate; for peroxidase activity" evidence="13">
    <location>
        <position position="47"/>
    </location>
</feature>
<dbReference type="RefSeq" id="WP_091414050.1">
    <property type="nucleotide sequence ID" value="NZ_LT629749.1"/>
</dbReference>
<evidence type="ECO:0000256" key="8">
    <source>
        <dbReference type="ARBA" id="ARBA00023284"/>
    </source>
</evidence>
<dbReference type="AlphaFoldDB" id="A0A1H1YAP4"/>
<keyword evidence="7" id="KW-1015">Disulfide bond</keyword>
<comment type="function">
    <text evidence="1">Thiol-specific peroxidase that catalyzes the reduction of hydrogen peroxide and organic hydroperoxides to water and alcohols, respectively. Plays a role in cell protection against oxidative stress by detoxifying peroxides and as sensor of hydrogen peroxide-mediated signaling events.</text>
</comment>
<keyword evidence="8" id="KW-0676">Redox-active center</keyword>
<dbReference type="STRING" id="546871.SAMN04488543_3230"/>
<comment type="similarity">
    <text evidence="10">Belongs to the peroxiredoxin family. BCP/PrxQ subfamily.</text>
</comment>
<evidence type="ECO:0000256" key="10">
    <source>
        <dbReference type="ARBA" id="ARBA00038489"/>
    </source>
</evidence>
<keyword evidence="5" id="KW-0049">Antioxidant</keyword>
<organism evidence="15 16">
    <name type="scientific">Friedmanniella luteola</name>
    <dbReference type="NCBI Taxonomy" id="546871"/>
    <lineage>
        <taxon>Bacteria</taxon>
        <taxon>Bacillati</taxon>
        <taxon>Actinomycetota</taxon>
        <taxon>Actinomycetes</taxon>
        <taxon>Propionibacteriales</taxon>
        <taxon>Nocardioidaceae</taxon>
        <taxon>Friedmanniella</taxon>
    </lineage>
</organism>
<dbReference type="InterPro" id="IPR013766">
    <property type="entry name" value="Thioredoxin_domain"/>
</dbReference>
<dbReference type="InterPro" id="IPR050924">
    <property type="entry name" value="Peroxiredoxin_BCP/PrxQ"/>
</dbReference>
<keyword evidence="16" id="KW-1185">Reference proteome</keyword>
<name>A0A1H1YAP4_9ACTN</name>
<dbReference type="GO" id="GO:0034599">
    <property type="term" value="P:cellular response to oxidative stress"/>
    <property type="evidence" value="ECO:0007669"/>
    <property type="project" value="TreeGrafter"/>
</dbReference>
<evidence type="ECO:0000256" key="13">
    <source>
        <dbReference type="PIRSR" id="PIRSR000239-1"/>
    </source>
</evidence>
<dbReference type="PROSITE" id="PS51352">
    <property type="entry name" value="THIOREDOXIN_2"/>
    <property type="match status" value="1"/>
</dbReference>
<evidence type="ECO:0000256" key="12">
    <source>
        <dbReference type="ARBA" id="ARBA00049091"/>
    </source>
</evidence>
<dbReference type="PANTHER" id="PTHR42801:SF4">
    <property type="entry name" value="AHPC_TSA FAMILY PROTEIN"/>
    <property type="match status" value="1"/>
</dbReference>
<dbReference type="PANTHER" id="PTHR42801">
    <property type="entry name" value="THIOREDOXIN-DEPENDENT PEROXIDE REDUCTASE"/>
    <property type="match status" value="1"/>
</dbReference>
<dbReference type="InterPro" id="IPR024706">
    <property type="entry name" value="Peroxiredoxin_AhpC-typ"/>
</dbReference>
<evidence type="ECO:0000256" key="7">
    <source>
        <dbReference type="ARBA" id="ARBA00023157"/>
    </source>
</evidence>
<evidence type="ECO:0000256" key="2">
    <source>
        <dbReference type="ARBA" id="ARBA00011245"/>
    </source>
</evidence>
<dbReference type="GO" id="GO:0008379">
    <property type="term" value="F:thioredoxin peroxidase activity"/>
    <property type="evidence" value="ECO:0007669"/>
    <property type="project" value="TreeGrafter"/>
</dbReference>
<dbReference type="SUPFAM" id="SSF52833">
    <property type="entry name" value="Thioredoxin-like"/>
    <property type="match status" value="1"/>
</dbReference>
<evidence type="ECO:0000256" key="3">
    <source>
        <dbReference type="ARBA" id="ARBA00013017"/>
    </source>
</evidence>
<dbReference type="OrthoDB" id="9812811at2"/>
<dbReference type="Proteomes" id="UP000199092">
    <property type="component" value="Chromosome I"/>
</dbReference>
<sequence length="159" mass="16802">MTTRLSAGDTAPDFTLSDADGRDVSLADFAGQRVIVYFYPAAMTPGCTTQAVDFTAAMDDLSAAGLHVLGISPDAPARLAEFRDQQSVVFPLLSDPERTTLGAYGAYGEKLLYGKLVEGVIRSTFVVDVDAKGTGTVAVAQYNVRAAGHVAKLRRELGL</sequence>
<dbReference type="InterPro" id="IPR000866">
    <property type="entry name" value="AhpC/TSA"/>
</dbReference>
<feature type="domain" description="Thioredoxin" evidence="14">
    <location>
        <begin position="5"/>
        <end position="159"/>
    </location>
</feature>
<keyword evidence="4" id="KW-0575">Peroxidase</keyword>
<evidence type="ECO:0000313" key="16">
    <source>
        <dbReference type="Proteomes" id="UP000199092"/>
    </source>
</evidence>
<evidence type="ECO:0000256" key="9">
    <source>
        <dbReference type="ARBA" id="ARBA00032824"/>
    </source>
</evidence>
<dbReference type="Gene3D" id="3.40.30.10">
    <property type="entry name" value="Glutaredoxin"/>
    <property type="match status" value="1"/>
</dbReference>
<comment type="subunit">
    <text evidence="2">Monomer.</text>
</comment>
<evidence type="ECO:0000256" key="6">
    <source>
        <dbReference type="ARBA" id="ARBA00023002"/>
    </source>
</evidence>
<evidence type="ECO:0000313" key="15">
    <source>
        <dbReference type="EMBL" id="SDT18076.1"/>
    </source>
</evidence>
<dbReference type="EC" id="1.11.1.24" evidence="3"/>
<protein>
    <recommendedName>
        <fullName evidence="3">thioredoxin-dependent peroxiredoxin</fullName>
        <ecNumber evidence="3">1.11.1.24</ecNumber>
    </recommendedName>
    <alternativeName>
        <fullName evidence="11">Bacterioferritin comigratory protein</fullName>
    </alternativeName>
    <alternativeName>
        <fullName evidence="9">Thioredoxin peroxidase</fullName>
    </alternativeName>
</protein>
<dbReference type="GO" id="GO:0045454">
    <property type="term" value="P:cell redox homeostasis"/>
    <property type="evidence" value="ECO:0007669"/>
    <property type="project" value="TreeGrafter"/>
</dbReference>
<evidence type="ECO:0000259" key="14">
    <source>
        <dbReference type="PROSITE" id="PS51352"/>
    </source>
</evidence>
<accession>A0A1H1YAP4</accession>
<dbReference type="GO" id="GO:0005737">
    <property type="term" value="C:cytoplasm"/>
    <property type="evidence" value="ECO:0007669"/>
    <property type="project" value="TreeGrafter"/>
</dbReference>
<dbReference type="InterPro" id="IPR036249">
    <property type="entry name" value="Thioredoxin-like_sf"/>
</dbReference>
<dbReference type="Pfam" id="PF00578">
    <property type="entry name" value="AhpC-TSA"/>
    <property type="match status" value="1"/>
</dbReference>
<dbReference type="FunFam" id="3.40.30.10:FF:000007">
    <property type="entry name" value="Thioredoxin-dependent thiol peroxidase"/>
    <property type="match status" value="1"/>
</dbReference>
<comment type="catalytic activity">
    <reaction evidence="12">
        <text>a hydroperoxide + [thioredoxin]-dithiol = an alcohol + [thioredoxin]-disulfide + H2O</text>
        <dbReference type="Rhea" id="RHEA:62620"/>
        <dbReference type="Rhea" id="RHEA-COMP:10698"/>
        <dbReference type="Rhea" id="RHEA-COMP:10700"/>
        <dbReference type="ChEBI" id="CHEBI:15377"/>
        <dbReference type="ChEBI" id="CHEBI:29950"/>
        <dbReference type="ChEBI" id="CHEBI:30879"/>
        <dbReference type="ChEBI" id="CHEBI:35924"/>
        <dbReference type="ChEBI" id="CHEBI:50058"/>
        <dbReference type="EC" id="1.11.1.24"/>
    </reaction>
</comment>
<evidence type="ECO:0000256" key="1">
    <source>
        <dbReference type="ARBA" id="ARBA00003330"/>
    </source>
</evidence>
<dbReference type="NCBIfam" id="NF006960">
    <property type="entry name" value="PRK09437.1"/>
    <property type="match status" value="1"/>
</dbReference>
<gene>
    <name evidence="15" type="ORF">SAMN04488543_3230</name>
</gene>
<dbReference type="CDD" id="cd03017">
    <property type="entry name" value="PRX_BCP"/>
    <property type="match status" value="1"/>
</dbReference>
<dbReference type="EMBL" id="LT629749">
    <property type="protein sequence ID" value="SDT18076.1"/>
    <property type="molecule type" value="Genomic_DNA"/>
</dbReference>
<reference evidence="15 16" key="1">
    <citation type="submission" date="2016-10" db="EMBL/GenBank/DDBJ databases">
        <authorList>
            <person name="de Groot N.N."/>
        </authorList>
    </citation>
    <scope>NUCLEOTIDE SEQUENCE [LARGE SCALE GENOMIC DNA]</scope>
    <source>
        <strain evidence="15 16">DSM 21741</strain>
    </source>
</reference>
<dbReference type="PIRSF" id="PIRSF000239">
    <property type="entry name" value="AHPC"/>
    <property type="match status" value="1"/>
</dbReference>
<proteinExistence type="inferred from homology"/>
<evidence type="ECO:0000256" key="4">
    <source>
        <dbReference type="ARBA" id="ARBA00022559"/>
    </source>
</evidence>
<keyword evidence="6" id="KW-0560">Oxidoreductase</keyword>
<evidence type="ECO:0000256" key="11">
    <source>
        <dbReference type="ARBA" id="ARBA00041373"/>
    </source>
</evidence>